<dbReference type="EMBL" id="JAPFRF010000001">
    <property type="protein sequence ID" value="KAJ7345406.1"/>
    <property type="molecule type" value="Genomic_DNA"/>
</dbReference>
<evidence type="ECO:0000313" key="1">
    <source>
        <dbReference type="EMBL" id="KAJ7345406.1"/>
    </source>
</evidence>
<organism evidence="1 2">
    <name type="scientific">Phrynocephalus forsythii</name>
    <dbReference type="NCBI Taxonomy" id="171643"/>
    <lineage>
        <taxon>Eukaryota</taxon>
        <taxon>Metazoa</taxon>
        <taxon>Chordata</taxon>
        <taxon>Craniata</taxon>
        <taxon>Vertebrata</taxon>
        <taxon>Euteleostomi</taxon>
        <taxon>Lepidosauria</taxon>
        <taxon>Squamata</taxon>
        <taxon>Bifurcata</taxon>
        <taxon>Unidentata</taxon>
        <taxon>Episquamata</taxon>
        <taxon>Toxicofera</taxon>
        <taxon>Iguania</taxon>
        <taxon>Acrodonta</taxon>
        <taxon>Agamidae</taxon>
        <taxon>Agaminae</taxon>
        <taxon>Phrynocephalus</taxon>
    </lineage>
</organism>
<dbReference type="AlphaFoldDB" id="A0A9Q1B8Z1"/>
<evidence type="ECO:0000313" key="2">
    <source>
        <dbReference type="Proteomes" id="UP001142489"/>
    </source>
</evidence>
<reference evidence="1" key="1">
    <citation type="journal article" date="2023" name="DNA Res.">
        <title>Chromosome-level genome assembly of Phrynocephalus forsythii using third-generation DNA sequencing and Hi-C analysis.</title>
        <authorList>
            <person name="Qi Y."/>
            <person name="Zhao W."/>
            <person name="Zhao Y."/>
            <person name="Niu C."/>
            <person name="Cao S."/>
            <person name="Zhang Y."/>
        </authorList>
    </citation>
    <scope>NUCLEOTIDE SEQUENCE</scope>
    <source>
        <tissue evidence="1">Muscle</tissue>
    </source>
</reference>
<protein>
    <submittedName>
        <fullName evidence="1">Uncharacterized protein</fullName>
    </submittedName>
</protein>
<keyword evidence="2" id="KW-1185">Reference proteome</keyword>
<proteinExistence type="predicted"/>
<accession>A0A9Q1B8Z1</accession>
<sequence>MTVELKVQGGDLFQTNNAWKAVQSTSSEVSVLCTAFQQFHPFILLWVSRLQIEAINNKTDEGIALVWTANDPRATF</sequence>
<dbReference type="Proteomes" id="UP001142489">
    <property type="component" value="Unassembled WGS sequence"/>
</dbReference>
<name>A0A9Q1B8Z1_9SAUR</name>
<comment type="caution">
    <text evidence="1">The sequence shown here is derived from an EMBL/GenBank/DDBJ whole genome shotgun (WGS) entry which is preliminary data.</text>
</comment>
<gene>
    <name evidence="1" type="ORF">JRQ81_001356</name>
</gene>